<sequence length="516" mass="57807">MTSLRVNFPRFPLFIAVVVLLAIGITLILHRHWVYEVPLLYGETQTIWSVEASVEFDASGNSVKVSMARPEDQDGYTVLKEAGASPGYGLNFIDSDNPRAEWTIRAANGAQELFYRAEVLVSQQTERQQPLPAPELLPVSWPEPYATAANTALMRAYKTSAGNFSLTRELLKQFSRSNPDQDIQLLKTHFGNDLPGLIVDMLHKARVPATLVYGLPLQDGRRRQSLVPMLRVWGQERSEVFHLPGEHLSQLLTSQNIPILMWENQGAPVLDVIGGENSQVRFSMIRREESTYANIAENISSQHDFLNFSIHSLPIEEQAMFQTILLMPIGALIVCILRILIGIRTSGTFMPVLIALAFIQTSLVTGLVGFLLVVATGLFIRSYLSRLNLLLVARITAVIITVIMIIGIFSVLSYKIGLTEGLKITFFPMIILSWTIERMSILWEEEGGREVMVQGGGSLLTAVLAYWAMSDPWIRHLTFNFIGIQFVILALILMIGSYTGYRILELHRFRVMGETS</sequence>
<gene>
    <name evidence="4" type="ORF">ACFOMG_13330</name>
</gene>
<proteinExistence type="predicted"/>
<feature type="transmembrane region" description="Helical" evidence="1">
    <location>
        <begin position="387"/>
        <end position="409"/>
    </location>
</feature>
<keyword evidence="1" id="KW-0812">Transmembrane</keyword>
<organism evidence="4 5">
    <name type="scientific">Bacterioplanoides pacificum</name>
    <dbReference type="NCBI Taxonomy" id="1171596"/>
    <lineage>
        <taxon>Bacteria</taxon>
        <taxon>Pseudomonadati</taxon>
        <taxon>Pseudomonadota</taxon>
        <taxon>Gammaproteobacteria</taxon>
        <taxon>Oceanospirillales</taxon>
        <taxon>Oceanospirillaceae</taxon>
        <taxon>Bacterioplanoides</taxon>
    </lineage>
</organism>
<evidence type="ECO:0000313" key="5">
    <source>
        <dbReference type="Proteomes" id="UP001595722"/>
    </source>
</evidence>
<feature type="transmembrane region" description="Helical" evidence="1">
    <location>
        <begin position="12"/>
        <end position="29"/>
    </location>
</feature>
<dbReference type="InterPro" id="IPR025838">
    <property type="entry name" value="Transglut_i_TM"/>
</dbReference>
<keyword evidence="1" id="KW-1133">Transmembrane helix</keyword>
<keyword evidence="5" id="KW-1185">Reference proteome</keyword>
<dbReference type="InterPro" id="IPR025840">
    <property type="entry name" value="7TM_transglut"/>
</dbReference>
<accession>A0ABV7VVP9</accession>
<dbReference type="EMBL" id="JBHRYB010000013">
    <property type="protein sequence ID" value="MFC3681083.1"/>
    <property type="molecule type" value="Genomic_DNA"/>
</dbReference>
<evidence type="ECO:0000256" key="1">
    <source>
        <dbReference type="SAM" id="Phobius"/>
    </source>
</evidence>
<comment type="caution">
    <text evidence="4">The sequence shown here is derived from an EMBL/GenBank/DDBJ whole genome shotgun (WGS) entry which is preliminary data.</text>
</comment>
<evidence type="ECO:0000313" key="4">
    <source>
        <dbReference type="EMBL" id="MFC3681083.1"/>
    </source>
</evidence>
<dbReference type="Pfam" id="PF14402">
    <property type="entry name" value="7TM_transglut"/>
    <property type="match status" value="1"/>
</dbReference>
<reference evidence="5" key="1">
    <citation type="journal article" date="2019" name="Int. J. Syst. Evol. Microbiol.">
        <title>The Global Catalogue of Microorganisms (GCM) 10K type strain sequencing project: providing services to taxonomists for standard genome sequencing and annotation.</title>
        <authorList>
            <consortium name="The Broad Institute Genomics Platform"/>
            <consortium name="The Broad Institute Genome Sequencing Center for Infectious Disease"/>
            <person name="Wu L."/>
            <person name="Ma J."/>
        </authorList>
    </citation>
    <scope>NUCLEOTIDE SEQUENCE [LARGE SCALE GENOMIC DNA]</scope>
    <source>
        <strain evidence="5">KCTC 42424</strain>
    </source>
</reference>
<feature type="transmembrane region" description="Helical" evidence="1">
    <location>
        <begin position="421"/>
        <end position="439"/>
    </location>
</feature>
<dbReference type="Proteomes" id="UP001595722">
    <property type="component" value="Unassembled WGS sequence"/>
</dbReference>
<protein>
    <submittedName>
        <fullName evidence="4">Inactive transglutaminase family protein</fullName>
    </submittedName>
</protein>
<feature type="domain" description="Inactive transglutaminase fused to 7 transmembrane helices" evidence="2">
    <location>
        <begin position="30"/>
        <end position="188"/>
    </location>
</feature>
<feature type="transmembrane region" description="Helical" evidence="1">
    <location>
        <begin position="481"/>
        <end position="501"/>
    </location>
</feature>
<feature type="domain" description="7 transmembrane helices usually fused to an inactive transglutaminase" evidence="3">
    <location>
        <begin position="268"/>
        <end position="512"/>
    </location>
</feature>
<feature type="transmembrane region" description="Helical" evidence="1">
    <location>
        <begin position="353"/>
        <end position="380"/>
    </location>
</feature>
<keyword evidence="1" id="KW-0472">Membrane</keyword>
<feature type="transmembrane region" description="Helical" evidence="1">
    <location>
        <begin position="451"/>
        <end position="469"/>
    </location>
</feature>
<dbReference type="RefSeq" id="WP_376867273.1">
    <property type="nucleotide sequence ID" value="NZ_JBHRYB010000013.1"/>
</dbReference>
<dbReference type="Pfam" id="PF14400">
    <property type="entry name" value="Transglut_i_TM"/>
    <property type="match status" value="1"/>
</dbReference>
<name>A0ABV7VVP9_9GAMM</name>
<evidence type="ECO:0000259" key="3">
    <source>
        <dbReference type="Pfam" id="PF14402"/>
    </source>
</evidence>
<evidence type="ECO:0000259" key="2">
    <source>
        <dbReference type="Pfam" id="PF14400"/>
    </source>
</evidence>
<feature type="transmembrane region" description="Helical" evidence="1">
    <location>
        <begin position="319"/>
        <end position="341"/>
    </location>
</feature>